<evidence type="ECO:0000256" key="7">
    <source>
        <dbReference type="ARBA" id="ARBA00022989"/>
    </source>
</evidence>
<dbReference type="PANTHER" id="PTHR45772">
    <property type="entry name" value="CONSERVED COMPONENT OF ABC TRANSPORTER FOR NATURAL AMINO ACIDS-RELATED"/>
    <property type="match status" value="1"/>
</dbReference>
<dbReference type="Pfam" id="PF00005">
    <property type="entry name" value="ABC_tran"/>
    <property type="match status" value="1"/>
</dbReference>
<dbReference type="PANTHER" id="PTHR45772:SF1">
    <property type="entry name" value="ABC TRANSPORTER ATP-BINDING PROTEIN"/>
    <property type="match status" value="1"/>
</dbReference>
<feature type="transmembrane region" description="Helical" evidence="9">
    <location>
        <begin position="224"/>
        <end position="251"/>
    </location>
</feature>
<evidence type="ECO:0000259" key="10">
    <source>
        <dbReference type="PROSITE" id="PS50893"/>
    </source>
</evidence>
<feature type="transmembrane region" description="Helical" evidence="9">
    <location>
        <begin position="192"/>
        <end position="212"/>
    </location>
</feature>
<keyword evidence="8 9" id="KW-0472">Membrane</keyword>
<dbReference type="CDD" id="cd06581">
    <property type="entry name" value="TM_PBP1_LivM_like"/>
    <property type="match status" value="1"/>
</dbReference>
<gene>
    <name evidence="11" type="ORF">GCM10011376_13690</name>
</gene>
<evidence type="ECO:0000256" key="8">
    <source>
        <dbReference type="ARBA" id="ARBA00023136"/>
    </source>
</evidence>
<dbReference type="InterPro" id="IPR003593">
    <property type="entry name" value="AAA+_ATPase"/>
</dbReference>
<dbReference type="PROSITE" id="PS50893">
    <property type="entry name" value="ABC_TRANSPORTER_2"/>
    <property type="match status" value="1"/>
</dbReference>
<feature type="domain" description="ABC transporter" evidence="10">
    <location>
        <begin position="649"/>
        <end position="892"/>
    </location>
</feature>
<evidence type="ECO:0000256" key="9">
    <source>
        <dbReference type="SAM" id="Phobius"/>
    </source>
</evidence>
<dbReference type="RefSeq" id="WP_191278633.1">
    <property type="nucleotide sequence ID" value="NZ_BNAD01000002.1"/>
</dbReference>
<comment type="subcellular location">
    <subcellularLocation>
        <location evidence="1">Cell membrane</location>
        <topology evidence="1">Multi-pass membrane protein</topology>
    </subcellularLocation>
</comment>
<feature type="transmembrane region" description="Helical" evidence="9">
    <location>
        <begin position="96"/>
        <end position="121"/>
    </location>
</feature>
<dbReference type="CDD" id="cd06582">
    <property type="entry name" value="TM_PBP1_LivH_like"/>
    <property type="match status" value="1"/>
</dbReference>
<dbReference type="InterPro" id="IPR051120">
    <property type="entry name" value="ABC_AA/LPS_Transport"/>
</dbReference>
<dbReference type="PROSITE" id="PS00211">
    <property type="entry name" value="ABC_TRANSPORTER_1"/>
    <property type="match status" value="1"/>
</dbReference>
<dbReference type="InterPro" id="IPR001851">
    <property type="entry name" value="ABC_transp_permease"/>
</dbReference>
<feature type="transmembrane region" description="Helical" evidence="9">
    <location>
        <begin position="543"/>
        <end position="569"/>
    </location>
</feature>
<protein>
    <submittedName>
        <fullName evidence="11">ABC transporter</fullName>
    </submittedName>
</protein>
<evidence type="ECO:0000256" key="6">
    <source>
        <dbReference type="ARBA" id="ARBA00022840"/>
    </source>
</evidence>
<dbReference type="Pfam" id="PF02653">
    <property type="entry name" value="BPD_transp_2"/>
    <property type="match status" value="2"/>
</dbReference>
<dbReference type="Proteomes" id="UP000597341">
    <property type="component" value="Unassembled WGS sequence"/>
</dbReference>
<feature type="transmembrane region" description="Helical" evidence="9">
    <location>
        <begin position="496"/>
        <end position="523"/>
    </location>
</feature>
<feature type="transmembrane region" description="Helical" evidence="9">
    <location>
        <begin position="378"/>
        <end position="398"/>
    </location>
</feature>
<feature type="transmembrane region" description="Helical" evidence="9">
    <location>
        <begin position="405"/>
        <end position="424"/>
    </location>
</feature>
<accession>A0ABQ3HKQ9</accession>
<dbReference type="SMART" id="SM00382">
    <property type="entry name" value="AAA"/>
    <property type="match status" value="1"/>
</dbReference>
<evidence type="ECO:0000256" key="1">
    <source>
        <dbReference type="ARBA" id="ARBA00004651"/>
    </source>
</evidence>
<proteinExistence type="predicted"/>
<keyword evidence="6" id="KW-0067">ATP-binding</keyword>
<keyword evidence="5" id="KW-0547">Nucleotide-binding</keyword>
<evidence type="ECO:0000313" key="12">
    <source>
        <dbReference type="Proteomes" id="UP000597341"/>
    </source>
</evidence>
<feature type="transmembrane region" description="Helical" evidence="9">
    <location>
        <begin position="61"/>
        <end position="84"/>
    </location>
</feature>
<feature type="transmembrane region" description="Helical" evidence="9">
    <location>
        <begin position="302"/>
        <end position="319"/>
    </location>
</feature>
<dbReference type="Gene3D" id="3.40.50.300">
    <property type="entry name" value="P-loop containing nucleotide triphosphate hydrolases"/>
    <property type="match status" value="1"/>
</dbReference>
<reference evidence="12" key="1">
    <citation type="journal article" date="2019" name="Int. J. Syst. Evol. Microbiol.">
        <title>The Global Catalogue of Microorganisms (GCM) 10K type strain sequencing project: providing services to taxonomists for standard genome sequencing and annotation.</title>
        <authorList>
            <consortium name="The Broad Institute Genomics Platform"/>
            <consortium name="The Broad Institute Genome Sequencing Center for Infectious Disease"/>
            <person name="Wu L."/>
            <person name="Ma J."/>
        </authorList>
    </citation>
    <scope>NUCLEOTIDE SEQUENCE [LARGE SCALE GENOMIC DNA]</scope>
    <source>
        <strain evidence="12">CGMCC 1.12791</strain>
    </source>
</reference>
<feature type="transmembrane region" description="Helical" evidence="9">
    <location>
        <begin position="263"/>
        <end position="281"/>
    </location>
</feature>
<dbReference type="InterPro" id="IPR017871">
    <property type="entry name" value="ABC_transporter-like_CS"/>
</dbReference>
<comment type="caution">
    <text evidence="11">The sequence shown here is derived from an EMBL/GenBank/DDBJ whole genome shotgun (WGS) entry which is preliminary data.</text>
</comment>
<dbReference type="InterPro" id="IPR003439">
    <property type="entry name" value="ABC_transporter-like_ATP-bd"/>
</dbReference>
<dbReference type="InterPro" id="IPR027417">
    <property type="entry name" value="P-loop_NTPase"/>
</dbReference>
<feature type="transmembrane region" description="Helical" evidence="9">
    <location>
        <begin position="142"/>
        <end position="160"/>
    </location>
</feature>
<keyword evidence="3" id="KW-1003">Cell membrane</keyword>
<feature type="transmembrane region" description="Helical" evidence="9">
    <location>
        <begin position="581"/>
        <end position="599"/>
    </location>
</feature>
<evidence type="ECO:0000313" key="11">
    <source>
        <dbReference type="EMBL" id="GHE16759.1"/>
    </source>
</evidence>
<dbReference type="SUPFAM" id="SSF52540">
    <property type="entry name" value="P-loop containing nucleoside triphosphate hydrolases"/>
    <property type="match status" value="1"/>
</dbReference>
<feature type="transmembrane region" description="Helical" evidence="9">
    <location>
        <begin position="325"/>
        <end position="347"/>
    </location>
</feature>
<evidence type="ECO:0000256" key="2">
    <source>
        <dbReference type="ARBA" id="ARBA00022448"/>
    </source>
</evidence>
<keyword evidence="2" id="KW-0813">Transport</keyword>
<evidence type="ECO:0000256" key="4">
    <source>
        <dbReference type="ARBA" id="ARBA00022692"/>
    </source>
</evidence>
<sequence length="913" mass="95778">MEEIIRFGFLGLGIGALYALAAQGLIVIYRGAGVLNFALGAIGMAGTYVQWELHANYGWSFVPSLVVGVLAAATLGAATHLLVMRQLWRASPLVRVIATLGVLITLQSIAVLRYGSSAFVVDPDLPSGTWRIGGDIVVAQDRIILSGIAVVVSVILWVIYRYTPFGLGTSAVAENPRAAASLGWSADMLATINWALGCGLAGLAAILVAPIITLQPAVMTNVVLGATAAALVASFRSFPIALVAGITIGIVQTEINRFVDQPGLGQAVPFVLIVVWLVVRGQALPLRDFVLQRMPTIGSGRISWPALVAGAVLVVYLMSISNLEWLAALTTTFAVGVVLLSIVILTGYTGQLSLAQYALAGFGAWVAGRLSATAEISFLPALLIGVAATIPLGVLFALPAVRTRGINLAIVTLGLGTAIELVLFNNTDYTGGLSGTQIPFPALFGWDISSILQPVRWGIFNFVVFVVMALGVANLRRSRTGRRMIAVRTNERAAAALGIGVAGVKLYAFGLSAGVAALGGILIAFNSTSIGYGNFDSLTSISFVGFALLGGVGYLMGAFIGATMAPGAVNQQIFDLFGEGFGAYIPLVGGVALIIFILLNQNGIAHEAIGQVAWVRKKLAKKLKFLVVKPAKAVVLPDAETEQVPPKTLRADGLTVRYGGTTAVDNVSLTVEPGQILGLIGPNGAGKTSLIDAVTGFTKLSAGGLMLGDEDITNWSAAKRARAGIGRSFQSLELFEDSTVLENLRVASDPRALVSYVSDLVWPRNPSLSPEVVTAIREFGFEDVLQRKVEDLSYGERRLLAIARAIAAAPSILLLDEPAAGLGDVETAELARLVKRMAEEFGVAVLLVEHDMNLVMAICDELVVLEFGQTIARGAPSVVRQDPAVIAAYLGVEHGDTDHEAQTPPSSTEGLSL</sequence>
<organism evidence="11 12">
    <name type="scientific">Nocardioides flavus</name>
    <name type="common">ex Wang et al. 2016</name>
    <dbReference type="NCBI Taxonomy" id="2058780"/>
    <lineage>
        <taxon>Bacteria</taxon>
        <taxon>Bacillati</taxon>
        <taxon>Actinomycetota</taxon>
        <taxon>Actinomycetes</taxon>
        <taxon>Propionibacteriales</taxon>
        <taxon>Nocardioidaceae</taxon>
        <taxon>Nocardioides</taxon>
    </lineage>
</organism>
<keyword evidence="12" id="KW-1185">Reference proteome</keyword>
<dbReference type="EMBL" id="BNAD01000002">
    <property type="protein sequence ID" value="GHE16759.1"/>
    <property type="molecule type" value="Genomic_DNA"/>
</dbReference>
<keyword evidence="7 9" id="KW-1133">Transmembrane helix</keyword>
<name>A0ABQ3HKQ9_9ACTN</name>
<dbReference type="InterPro" id="IPR032823">
    <property type="entry name" value="BCA_ABC_TP_C"/>
</dbReference>
<dbReference type="Pfam" id="PF12399">
    <property type="entry name" value="BCA_ABC_TP_C"/>
    <property type="match status" value="1"/>
</dbReference>
<keyword evidence="4 9" id="KW-0812">Transmembrane</keyword>
<evidence type="ECO:0000256" key="5">
    <source>
        <dbReference type="ARBA" id="ARBA00022741"/>
    </source>
</evidence>
<feature type="transmembrane region" description="Helical" evidence="9">
    <location>
        <begin position="455"/>
        <end position="475"/>
    </location>
</feature>
<evidence type="ECO:0000256" key="3">
    <source>
        <dbReference type="ARBA" id="ARBA00022475"/>
    </source>
</evidence>
<dbReference type="InterPro" id="IPR043428">
    <property type="entry name" value="LivM-like"/>
</dbReference>
<feature type="transmembrane region" description="Helical" evidence="9">
    <location>
        <begin position="7"/>
        <end position="26"/>
    </location>
</feature>